<accession>A0A9N9SW96</accession>
<sequence length="343" mass="39692">MHPQQLNSEQTTQLNQEINPTLDVLQSIKQSRQVSKPNSYLQQRNTATDRMEVNGHTSEDDKILTENEFKIKSKRKRYSPHKSTNVTRQKITKPSPTTSNKYSALDKVDEEEHLPQVPLNKTNKISVKIPPFILHGEIQKALADEGHTVTKIMNVHNMESKQPKNLLFIDLKNNENNEDILFLTGITNLLHAERFEVPHKYHIIQCKRCQNSGHSINQCTLPYRCVKCAGNYDYRNFEKRKNDGKPAKCTLCGGDHPSNYKKCQAYLEIQARRYPHKNVSEIIANKQHNENTHPITKRTYTPVVQNQQPSTMPQPTTNGNQQDSQFHFIRKLTENNRKPTTYN</sequence>
<dbReference type="OrthoDB" id="8197297at2759"/>
<evidence type="ECO:0000313" key="3">
    <source>
        <dbReference type="EMBL" id="CAG9833519.1"/>
    </source>
</evidence>
<name>A0A9N9SW96_DIABA</name>
<gene>
    <name evidence="3" type="ORF">DIABBA_LOCUS6920</name>
</gene>
<evidence type="ECO:0000313" key="4">
    <source>
        <dbReference type="Proteomes" id="UP001153709"/>
    </source>
</evidence>
<evidence type="ECO:0000256" key="1">
    <source>
        <dbReference type="SAM" id="MobiDB-lite"/>
    </source>
</evidence>
<feature type="compositionally biased region" description="Polar residues" evidence="1">
    <location>
        <begin position="81"/>
        <end position="100"/>
    </location>
</feature>
<proteinExistence type="predicted"/>
<protein>
    <recommendedName>
        <fullName evidence="2">Pre-C2HC domain-containing protein</fullName>
    </recommendedName>
</protein>
<dbReference type="AlphaFoldDB" id="A0A9N9SW96"/>
<evidence type="ECO:0000259" key="2">
    <source>
        <dbReference type="Pfam" id="PF07530"/>
    </source>
</evidence>
<feature type="compositionally biased region" description="Polar residues" evidence="1">
    <location>
        <begin position="30"/>
        <end position="46"/>
    </location>
</feature>
<feature type="region of interest" description="Disordered" evidence="1">
    <location>
        <begin position="74"/>
        <end position="100"/>
    </location>
</feature>
<keyword evidence="4" id="KW-1185">Reference proteome</keyword>
<dbReference type="InterPro" id="IPR006579">
    <property type="entry name" value="Pre_C2HC_dom"/>
</dbReference>
<feature type="region of interest" description="Disordered" evidence="1">
    <location>
        <begin position="30"/>
        <end position="58"/>
    </location>
</feature>
<feature type="compositionally biased region" description="Basic and acidic residues" evidence="1">
    <location>
        <begin position="47"/>
        <end position="58"/>
    </location>
</feature>
<dbReference type="Pfam" id="PF07530">
    <property type="entry name" value="PRE_C2HC"/>
    <property type="match status" value="1"/>
</dbReference>
<dbReference type="EMBL" id="OU898279">
    <property type="protein sequence ID" value="CAG9833519.1"/>
    <property type="molecule type" value="Genomic_DNA"/>
</dbReference>
<reference evidence="3" key="1">
    <citation type="submission" date="2022-01" db="EMBL/GenBank/DDBJ databases">
        <authorList>
            <person name="King R."/>
        </authorList>
    </citation>
    <scope>NUCLEOTIDE SEQUENCE</scope>
</reference>
<feature type="domain" description="Pre-C2HC" evidence="2">
    <location>
        <begin position="137"/>
        <end position="187"/>
    </location>
</feature>
<organism evidence="3 4">
    <name type="scientific">Diabrotica balteata</name>
    <name type="common">Banded cucumber beetle</name>
    <dbReference type="NCBI Taxonomy" id="107213"/>
    <lineage>
        <taxon>Eukaryota</taxon>
        <taxon>Metazoa</taxon>
        <taxon>Ecdysozoa</taxon>
        <taxon>Arthropoda</taxon>
        <taxon>Hexapoda</taxon>
        <taxon>Insecta</taxon>
        <taxon>Pterygota</taxon>
        <taxon>Neoptera</taxon>
        <taxon>Endopterygota</taxon>
        <taxon>Coleoptera</taxon>
        <taxon>Polyphaga</taxon>
        <taxon>Cucujiformia</taxon>
        <taxon>Chrysomeloidea</taxon>
        <taxon>Chrysomelidae</taxon>
        <taxon>Galerucinae</taxon>
        <taxon>Diabroticina</taxon>
        <taxon>Diabroticites</taxon>
        <taxon>Diabrotica</taxon>
    </lineage>
</organism>
<dbReference type="Proteomes" id="UP001153709">
    <property type="component" value="Chromosome 4"/>
</dbReference>